<evidence type="ECO:0000256" key="3">
    <source>
        <dbReference type="ARBA" id="ARBA00022475"/>
    </source>
</evidence>
<reference evidence="12 13" key="1">
    <citation type="submission" date="2019-08" db="EMBL/GenBank/DDBJ databases">
        <title>Aureimonas fodiniaquatilis sp. nov., isolated from a coal mine wastewater.</title>
        <authorList>
            <person name="Kim W."/>
        </authorList>
    </citation>
    <scope>NUCLEOTIDE SEQUENCE [LARGE SCALE GENOMIC DNA]</scope>
    <source>
        <strain evidence="12 13">CAU 1482</strain>
    </source>
</reference>
<dbReference type="PANTHER" id="PTHR33362">
    <property type="entry name" value="SIALIC ACID TRAP TRANSPORTER PERMEASE PROTEIN SIAT-RELATED"/>
    <property type="match status" value="1"/>
</dbReference>
<comment type="subcellular location">
    <subcellularLocation>
        <location evidence="1 8">Cell inner membrane</location>
        <topology evidence="1 8">Multi-pass membrane protein</topology>
    </subcellularLocation>
</comment>
<dbReference type="Pfam" id="PF06808">
    <property type="entry name" value="DctM"/>
    <property type="match status" value="1"/>
</dbReference>
<dbReference type="OrthoDB" id="7912553at2"/>
<feature type="transmembrane region" description="Helical" evidence="9">
    <location>
        <begin position="482"/>
        <end position="504"/>
    </location>
</feature>
<evidence type="ECO:0000256" key="6">
    <source>
        <dbReference type="ARBA" id="ARBA00022989"/>
    </source>
</evidence>
<feature type="transmembrane region" description="Helical" evidence="9">
    <location>
        <begin position="524"/>
        <end position="541"/>
    </location>
</feature>
<dbReference type="Proteomes" id="UP000324738">
    <property type="component" value="Unassembled WGS sequence"/>
</dbReference>
<feature type="transmembrane region" description="Helical" evidence="9">
    <location>
        <begin position="154"/>
        <end position="171"/>
    </location>
</feature>
<evidence type="ECO:0000256" key="9">
    <source>
        <dbReference type="SAM" id="Phobius"/>
    </source>
</evidence>
<feature type="transmembrane region" description="Helical" evidence="9">
    <location>
        <begin position="344"/>
        <end position="369"/>
    </location>
</feature>
<keyword evidence="13" id="KW-1185">Reference proteome</keyword>
<feature type="transmembrane region" description="Helical" evidence="9">
    <location>
        <begin position="569"/>
        <end position="591"/>
    </location>
</feature>
<dbReference type="RefSeq" id="WP_149301076.1">
    <property type="nucleotide sequence ID" value="NZ_VTWH01000003.1"/>
</dbReference>
<feature type="transmembrane region" description="Helical" evidence="9">
    <location>
        <begin position="183"/>
        <end position="203"/>
    </location>
</feature>
<comment type="caution">
    <text evidence="12">The sequence shown here is derived from an EMBL/GenBank/DDBJ whole genome shotgun (WGS) entry which is preliminary data.</text>
</comment>
<evidence type="ECO:0000256" key="5">
    <source>
        <dbReference type="ARBA" id="ARBA00022692"/>
    </source>
</evidence>
<feature type="transmembrane region" description="Helical" evidence="9">
    <location>
        <begin position="451"/>
        <end position="470"/>
    </location>
</feature>
<evidence type="ECO:0000256" key="1">
    <source>
        <dbReference type="ARBA" id="ARBA00004429"/>
    </source>
</evidence>
<dbReference type="InterPro" id="IPR004681">
    <property type="entry name" value="TRAP_DctM"/>
</dbReference>
<sequence>MQSIEQLEKEAALEGAGIASGSAEPINGPLGKLRNGLEAVLGASLFTLLSIMTLTVFAGVISRYVFNNAFAWTEEVAILAFTWLIFLGATIGVARDAHIGVEIIPVPKTALAQTLFLALRNGIVAFVLIMMVFAGYRLTDLVGGLSPVLQWPNSIRYAVVPIAGALALFFLATRRSEAGNTFLGNVLAIAIGGAFYAALSFGAGDALRGISPSLIIGIGFFVCLALGVPVAFSLLAGVFLTTFTGGLLPAPGIVQNATNGVAKFILLAIPFFLSAGFLLNLGGLAARLIAFASSLVGHFRGGLAHVNILNSFLVGGISGSPGADAASSTKIIVPEMVKRGYDPAFSCAVTATSAILPNVVPPAIAMLVFASVVEVSIAKLFIAGIIPAILITIALMVCAYIISVRRNYERADRRAPLSVIGRSFVSAIPVLLIVVLVLGGIRFGVTTATEAGVMALVWTFLLGKFVYRAYTWGEFYESFRDCAVATATVAFLIAATAPFAWSLIAEQIPQVLIAWSSTFVDTRFGLLLLTNAILLIVGLFLDLTPAMLIVAPLLMPALAQFGVDPVQAGIIMIVTLQLGGVTPPVGILVFISSQIAKVKPGAVFREAVPFIISVLVIVLLLDLFPWLTLGLWDMF</sequence>
<feature type="transmembrane region" description="Helical" evidence="9">
    <location>
        <begin position="546"/>
        <end position="563"/>
    </location>
</feature>
<keyword evidence="5 9" id="KW-0812">Transmembrane</keyword>
<keyword evidence="6 9" id="KW-1133">Transmembrane helix</keyword>
<feature type="transmembrane region" description="Helical" evidence="9">
    <location>
        <begin position="603"/>
        <end position="627"/>
    </location>
</feature>
<keyword evidence="4 8" id="KW-0997">Cell inner membrane</keyword>
<protein>
    <submittedName>
        <fullName evidence="12">TRAP transporter large permease subunit</fullName>
    </submittedName>
</protein>
<evidence type="ECO:0000256" key="2">
    <source>
        <dbReference type="ARBA" id="ARBA00022448"/>
    </source>
</evidence>
<feature type="transmembrane region" description="Helical" evidence="9">
    <location>
        <begin position="302"/>
        <end position="323"/>
    </location>
</feature>
<feature type="transmembrane region" description="Helical" evidence="9">
    <location>
        <begin position="264"/>
        <end position="290"/>
    </location>
</feature>
<evidence type="ECO:0000313" key="13">
    <source>
        <dbReference type="Proteomes" id="UP000324738"/>
    </source>
</evidence>
<proteinExistence type="predicted"/>
<name>A0A5B0DUW0_9HYPH</name>
<feature type="transmembrane region" description="Helical" evidence="9">
    <location>
        <begin position="115"/>
        <end position="134"/>
    </location>
</feature>
<dbReference type="AlphaFoldDB" id="A0A5B0DUW0"/>
<feature type="domain" description="TRAP C4-dicarboxylate transport system permease DctM subunit" evidence="11">
    <location>
        <begin position="219"/>
        <end position="627"/>
    </location>
</feature>
<feature type="transmembrane region" description="Helical" evidence="9">
    <location>
        <begin position="381"/>
        <end position="402"/>
    </location>
</feature>
<dbReference type="NCBIfam" id="TIGR00786">
    <property type="entry name" value="dctM"/>
    <property type="match status" value="1"/>
</dbReference>
<dbReference type="GO" id="GO:0005886">
    <property type="term" value="C:plasma membrane"/>
    <property type="evidence" value="ECO:0007669"/>
    <property type="project" value="UniProtKB-SubCell"/>
</dbReference>
<feature type="transmembrane region" description="Helical" evidence="9">
    <location>
        <begin position="423"/>
        <end position="445"/>
    </location>
</feature>
<feature type="transmembrane region" description="Helical" evidence="9">
    <location>
        <begin position="76"/>
        <end position="94"/>
    </location>
</feature>
<keyword evidence="3" id="KW-1003">Cell membrane</keyword>
<evidence type="ECO:0000259" key="10">
    <source>
        <dbReference type="Pfam" id="PF04290"/>
    </source>
</evidence>
<comment type="function">
    <text evidence="8">Part of the tripartite ATP-independent periplasmic (TRAP) transport system.</text>
</comment>
<feature type="transmembrane region" description="Helical" evidence="9">
    <location>
        <begin position="215"/>
        <end position="243"/>
    </location>
</feature>
<feature type="domain" description="Tripartite ATP-independent periplasmic transporters DctQ component" evidence="10">
    <location>
        <begin position="52"/>
        <end position="173"/>
    </location>
</feature>
<evidence type="ECO:0000313" key="12">
    <source>
        <dbReference type="EMBL" id="KAA0969792.1"/>
    </source>
</evidence>
<feature type="transmembrane region" description="Helical" evidence="9">
    <location>
        <begin position="39"/>
        <end position="64"/>
    </location>
</feature>
<keyword evidence="7 9" id="KW-0472">Membrane</keyword>
<gene>
    <name evidence="12" type="ORF">FPY71_14880</name>
</gene>
<dbReference type="Pfam" id="PF04290">
    <property type="entry name" value="DctQ"/>
    <property type="match status" value="1"/>
</dbReference>
<evidence type="ECO:0000256" key="8">
    <source>
        <dbReference type="RuleBase" id="RU369079"/>
    </source>
</evidence>
<dbReference type="InterPro" id="IPR010656">
    <property type="entry name" value="DctM"/>
</dbReference>
<dbReference type="GO" id="GO:0022857">
    <property type="term" value="F:transmembrane transporter activity"/>
    <property type="evidence" value="ECO:0007669"/>
    <property type="project" value="UniProtKB-UniRule"/>
</dbReference>
<accession>A0A5B0DUW0</accession>
<organism evidence="12 13">
    <name type="scientific">Aureimonas fodinaquatilis</name>
    <dbReference type="NCBI Taxonomy" id="2565783"/>
    <lineage>
        <taxon>Bacteria</taxon>
        <taxon>Pseudomonadati</taxon>
        <taxon>Pseudomonadota</taxon>
        <taxon>Alphaproteobacteria</taxon>
        <taxon>Hyphomicrobiales</taxon>
        <taxon>Aurantimonadaceae</taxon>
        <taxon>Aureimonas</taxon>
    </lineage>
</organism>
<keyword evidence="2 8" id="KW-0813">Transport</keyword>
<evidence type="ECO:0000256" key="4">
    <source>
        <dbReference type="ARBA" id="ARBA00022519"/>
    </source>
</evidence>
<dbReference type="InterPro" id="IPR055348">
    <property type="entry name" value="DctQ"/>
</dbReference>
<evidence type="ECO:0000259" key="11">
    <source>
        <dbReference type="Pfam" id="PF06808"/>
    </source>
</evidence>
<dbReference type="EMBL" id="VTWH01000003">
    <property type="protein sequence ID" value="KAA0969792.1"/>
    <property type="molecule type" value="Genomic_DNA"/>
</dbReference>
<evidence type="ECO:0000256" key="7">
    <source>
        <dbReference type="ARBA" id="ARBA00023136"/>
    </source>
</evidence>